<evidence type="ECO:0000256" key="5">
    <source>
        <dbReference type="ARBA" id="ARBA00023136"/>
    </source>
</evidence>
<feature type="transmembrane region" description="Helical" evidence="7">
    <location>
        <begin position="140"/>
        <end position="162"/>
    </location>
</feature>
<proteinExistence type="inferred from homology"/>
<dbReference type="InterPro" id="IPR020846">
    <property type="entry name" value="MFS_dom"/>
</dbReference>
<feature type="transmembrane region" description="Helical" evidence="7">
    <location>
        <begin position="51"/>
        <end position="73"/>
    </location>
</feature>
<sequence>MERITDSRYYAAAVYAGSTIFLFADQNLLSPNLSIVAEEFGFDDEERDRKLGGYVALAFFTLGCPVSFLVGYLADRHRRIPLFALIIVLGEGACFFTYFTTTYTGLLVTRALTGISVGGALPLIFSLLSDMFGSEHRQLVSAMVGGGMGFGIAFGQMLAGFVGPAYGWRLPFIIVSIPAFICALLMLTTLKEPARGGQEAAVKEIGGGSGGRVQDSSGGGGNKEWVERENGNIPARKAVCVPDVYKPSEDGWETFKQLLRNKTAMLLFLQGLPGCLPWGLVYVFLNDYLSNDRGLSIESATLVITLFGVGCFGGLVVGGAYGQYLQGKSSKQPIILMAVTEIIGCFPLFYLLNNVGEGSSYGVALLFSMLSGFMASITGPNVRAVLQNVTLPEQRGAAFALLNTTDDIGKGAGPFVIALMVTAFGDRQLAFNVVILGWLLGGIVNGLIYFTVEVDEAACQKIVRETYVKSIEMASLDERKSEQLSLMGLGGAGEVEKPRGKKVGVGMSGGVDDGEESVVIIDV</sequence>
<dbReference type="SUPFAM" id="SSF103473">
    <property type="entry name" value="MFS general substrate transporter"/>
    <property type="match status" value="1"/>
</dbReference>
<evidence type="ECO:0000256" key="6">
    <source>
        <dbReference type="ARBA" id="ARBA00024338"/>
    </source>
</evidence>
<reference evidence="10" key="1">
    <citation type="journal article" date="2023" name="Commun. Biol.">
        <title>Genome analysis of Parmales, the sister group of diatoms, reveals the evolutionary specialization of diatoms from phago-mixotrophs to photoautotrophs.</title>
        <authorList>
            <person name="Ban H."/>
            <person name="Sato S."/>
            <person name="Yoshikawa S."/>
            <person name="Yamada K."/>
            <person name="Nakamura Y."/>
            <person name="Ichinomiya M."/>
            <person name="Sato N."/>
            <person name="Blanc-Mathieu R."/>
            <person name="Endo H."/>
            <person name="Kuwata A."/>
            <person name="Ogata H."/>
        </authorList>
    </citation>
    <scope>NUCLEOTIDE SEQUENCE [LARGE SCALE GENOMIC DNA]</scope>
    <source>
        <strain evidence="10">NIES 3700</strain>
    </source>
</reference>
<feature type="transmembrane region" description="Helical" evidence="7">
    <location>
        <begin position="334"/>
        <end position="352"/>
    </location>
</feature>
<keyword evidence="3 7" id="KW-0812">Transmembrane</keyword>
<dbReference type="GO" id="GO:0022857">
    <property type="term" value="F:transmembrane transporter activity"/>
    <property type="evidence" value="ECO:0007669"/>
    <property type="project" value="InterPro"/>
</dbReference>
<evidence type="ECO:0000256" key="2">
    <source>
        <dbReference type="ARBA" id="ARBA00022448"/>
    </source>
</evidence>
<feature type="transmembrane region" description="Helical" evidence="7">
    <location>
        <begin position="358"/>
        <end position="377"/>
    </location>
</feature>
<feature type="domain" description="Major facilitator superfamily (MFS) profile" evidence="8">
    <location>
        <begin position="11"/>
        <end position="453"/>
    </location>
</feature>
<feature type="transmembrane region" description="Helical" evidence="7">
    <location>
        <begin position="264"/>
        <end position="285"/>
    </location>
</feature>
<gene>
    <name evidence="9" type="ORF">TrLO_g13614</name>
</gene>
<feature type="transmembrane region" description="Helical" evidence="7">
    <location>
        <begin position="80"/>
        <end position="101"/>
    </location>
</feature>
<keyword evidence="5 7" id="KW-0472">Membrane</keyword>
<dbReference type="InterPro" id="IPR044770">
    <property type="entry name" value="MFS_spinster-like"/>
</dbReference>
<evidence type="ECO:0000259" key="8">
    <source>
        <dbReference type="PROSITE" id="PS50850"/>
    </source>
</evidence>
<dbReference type="Gene3D" id="1.20.1250.20">
    <property type="entry name" value="MFS general substrate transporter like domains"/>
    <property type="match status" value="1"/>
</dbReference>
<name>A0A9W6ZW35_9STRA</name>
<dbReference type="InterPro" id="IPR011701">
    <property type="entry name" value="MFS"/>
</dbReference>
<dbReference type="PANTHER" id="PTHR23505:SF79">
    <property type="entry name" value="PROTEIN SPINSTER"/>
    <property type="match status" value="1"/>
</dbReference>
<evidence type="ECO:0000256" key="1">
    <source>
        <dbReference type="ARBA" id="ARBA00004141"/>
    </source>
</evidence>
<organism evidence="9 10">
    <name type="scientific">Triparma laevis f. longispina</name>
    <dbReference type="NCBI Taxonomy" id="1714387"/>
    <lineage>
        <taxon>Eukaryota</taxon>
        <taxon>Sar</taxon>
        <taxon>Stramenopiles</taxon>
        <taxon>Ochrophyta</taxon>
        <taxon>Bolidophyceae</taxon>
        <taxon>Parmales</taxon>
        <taxon>Triparmaceae</taxon>
        <taxon>Triparma</taxon>
    </lineage>
</organism>
<comment type="similarity">
    <text evidence="6">Belongs to the major facilitator superfamily. Spinster (TC 2.A.1.49) family.</text>
</comment>
<evidence type="ECO:0000313" key="10">
    <source>
        <dbReference type="Proteomes" id="UP001165122"/>
    </source>
</evidence>
<protein>
    <recommendedName>
        <fullName evidence="8">Major facilitator superfamily (MFS) profile domain-containing protein</fullName>
    </recommendedName>
</protein>
<dbReference type="GO" id="GO:0016020">
    <property type="term" value="C:membrane"/>
    <property type="evidence" value="ECO:0007669"/>
    <property type="project" value="UniProtKB-SubCell"/>
</dbReference>
<accession>A0A9W6ZW35</accession>
<dbReference type="OrthoDB" id="440755at2759"/>
<comment type="caution">
    <text evidence="9">The sequence shown here is derived from an EMBL/GenBank/DDBJ whole genome shotgun (WGS) entry which is preliminary data.</text>
</comment>
<feature type="transmembrane region" description="Helical" evidence="7">
    <location>
        <begin position="429"/>
        <end position="452"/>
    </location>
</feature>
<feature type="transmembrane region" description="Helical" evidence="7">
    <location>
        <begin position="300"/>
        <end position="322"/>
    </location>
</feature>
<dbReference type="EMBL" id="BRXW01000504">
    <property type="protein sequence ID" value="GMH60771.1"/>
    <property type="molecule type" value="Genomic_DNA"/>
</dbReference>
<dbReference type="InterPro" id="IPR036259">
    <property type="entry name" value="MFS_trans_sf"/>
</dbReference>
<evidence type="ECO:0000256" key="7">
    <source>
        <dbReference type="SAM" id="Phobius"/>
    </source>
</evidence>
<keyword evidence="10" id="KW-1185">Reference proteome</keyword>
<dbReference type="Proteomes" id="UP001165122">
    <property type="component" value="Unassembled WGS sequence"/>
</dbReference>
<keyword evidence="4 7" id="KW-1133">Transmembrane helix</keyword>
<dbReference type="Pfam" id="PF07690">
    <property type="entry name" value="MFS_1"/>
    <property type="match status" value="1"/>
</dbReference>
<feature type="transmembrane region" description="Helical" evidence="7">
    <location>
        <begin position="7"/>
        <end position="24"/>
    </location>
</feature>
<feature type="transmembrane region" description="Helical" evidence="7">
    <location>
        <begin position="107"/>
        <end position="128"/>
    </location>
</feature>
<keyword evidence="2" id="KW-0813">Transport</keyword>
<comment type="subcellular location">
    <subcellularLocation>
        <location evidence="1">Membrane</location>
        <topology evidence="1">Multi-pass membrane protein</topology>
    </subcellularLocation>
</comment>
<dbReference type="PANTHER" id="PTHR23505">
    <property type="entry name" value="SPINSTER"/>
    <property type="match status" value="1"/>
</dbReference>
<dbReference type="AlphaFoldDB" id="A0A9W6ZW35"/>
<evidence type="ECO:0000313" key="9">
    <source>
        <dbReference type="EMBL" id="GMH60771.1"/>
    </source>
</evidence>
<evidence type="ECO:0000256" key="3">
    <source>
        <dbReference type="ARBA" id="ARBA00022692"/>
    </source>
</evidence>
<feature type="transmembrane region" description="Helical" evidence="7">
    <location>
        <begin position="168"/>
        <end position="187"/>
    </location>
</feature>
<evidence type="ECO:0000256" key="4">
    <source>
        <dbReference type="ARBA" id="ARBA00022989"/>
    </source>
</evidence>
<dbReference type="PROSITE" id="PS50850">
    <property type="entry name" value="MFS"/>
    <property type="match status" value="1"/>
</dbReference>